<evidence type="ECO:0000313" key="3">
    <source>
        <dbReference type="Proteomes" id="UP001218188"/>
    </source>
</evidence>
<feature type="region of interest" description="Disordered" evidence="1">
    <location>
        <begin position="168"/>
        <end position="192"/>
    </location>
</feature>
<feature type="region of interest" description="Disordered" evidence="1">
    <location>
        <begin position="12"/>
        <end position="36"/>
    </location>
</feature>
<comment type="caution">
    <text evidence="2">The sequence shown here is derived from an EMBL/GenBank/DDBJ whole genome shotgun (WGS) entry which is preliminary data.</text>
</comment>
<keyword evidence="3" id="KW-1185">Reference proteome</keyword>
<dbReference type="Proteomes" id="UP001218188">
    <property type="component" value="Unassembled WGS sequence"/>
</dbReference>
<proteinExistence type="predicted"/>
<gene>
    <name evidence="2" type="ORF">C8F04DRAFT_1184498</name>
</gene>
<feature type="region of interest" description="Disordered" evidence="1">
    <location>
        <begin position="204"/>
        <end position="265"/>
    </location>
</feature>
<organism evidence="2 3">
    <name type="scientific">Mycena alexandri</name>
    <dbReference type="NCBI Taxonomy" id="1745969"/>
    <lineage>
        <taxon>Eukaryota</taxon>
        <taxon>Fungi</taxon>
        <taxon>Dikarya</taxon>
        <taxon>Basidiomycota</taxon>
        <taxon>Agaricomycotina</taxon>
        <taxon>Agaricomycetes</taxon>
        <taxon>Agaricomycetidae</taxon>
        <taxon>Agaricales</taxon>
        <taxon>Marasmiineae</taxon>
        <taxon>Mycenaceae</taxon>
        <taxon>Mycena</taxon>
    </lineage>
</organism>
<reference evidence="2" key="1">
    <citation type="submission" date="2023-03" db="EMBL/GenBank/DDBJ databases">
        <title>Massive genome expansion in bonnet fungi (Mycena s.s.) driven by repeated elements and novel gene families across ecological guilds.</title>
        <authorList>
            <consortium name="Lawrence Berkeley National Laboratory"/>
            <person name="Harder C.B."/>
            <person name="Miyauchi S."/>
            <person name="Viragh M."/>
            <person name="Kuo A."/>
            <person name="Thoen E."/>
            <person name="Andreopoulos B."/>
            <person name="Lu D."/>
            <person name="Skrede I."/>
            <person name="Drula E."/>
            <person name="Henrissat B."/>
            <person name="Morin E."/>
            <person name="Kohler A."/>
            <person name="Barry K."/>
            <person name="LaButti K."/>
            <person name="Morin E."/>
            <person name="Salamov A."/>
            <person name="Lipzen A."/>
            <person name="Mereny Z."/>
            <person name="Hegedus B."/>
            <person name="Baldrian P."/>
            <person name="Stursova M."/>
            <person name="Weitz H."/>
            <person name="Taylor A."/>
            <person name="Grigoriev I.V."/>
            <person name="Nagy L.G."/>
            <person name="Martin F."/>
            <person name="Kauserud H."/>
        </authorList>
    </citation>
    <scope>NUCLEOTIDE SEQUENCE</scope>
    <source>
        <strain evidence="2">CBHHK200</strain>
    </source>
</reference>
<sequence>MAGASCVREADPLGGRSGGCGHSQAGVGNGDFRREGRGETVEVVGAGMSGIADGERDRKPVAGIAAARGISEYGSGGDATGAAWDGKVGGEGTWHASKGGMCTLSRERDVGGRIGKEMAAGVAKQWTVVTGDSGYVWAQTQGGYLEYGVWGKSLRLCRWDRPLGGSGMMRGEGGVRSAPPPRRVNGSNPRPELQRALSAWLEEKKGAGKRASRAYPTLPRTNDKTMRESGRAGEKKPGERERGGRRKRDAKSRCHAVSPSDPLLPRSYRILRQTQAARTLRRGCLGGG</sequence>
<protein>
    <submittedName>
        <fullName evidence="2">Uncharacterized protein</fullName>
    </submittedName>
</protein>
<feature type="compositionally biased region" description="Basic and acidic residues" evidence="1">
    <location>
        <begin position="221"/>
        <end position="242"/>
    </location>
</feature>
<dbReference type="EMBL" id="JARJCM010000068">
    <property type="protein sequence ID" value="KAJ7033027.1"/>
    <property type="molecule type" value="Genomic_DNA"/>
</dbReference>
<evidence type="ECO:0000256" key="1">
    <source>
        <dbReference type="SAM" id="MobiDB-lite"/>
    </source>
</evidence>
<accession>A0AAD6SWF5</accession>
<evidence type="ECO:0000313" key="2">
    <source>
        <dbReference type="EMBL" id="KAJ7033027.1"/>
    </source>
</evidence>
<dbReference type="AlphaFoldDB" id="A0AAD6SWF5"/>
<feature type="compositionally biased region" description="Basic residues" evidence="1">
    <location>
        <begin position="243"/>
        <end position="254"/>
    </location>
</feature>
<name>A0AAD6SWF5_9AGAR</name>